<evidence type="ECO:0000256" key="11">
    <source>
        <dbReference type="ARBA" id="ARBA00022989"/>
    </source>
</evidence>
<evidence type="ECO:0000256" key="7">
    <source>
        <dbReference type="ARBA" id="ARBA00022692"/>
    </source>
</evidence>
<evidence type="ECO:0000256" key="3">
    <source>
        <dbReference type="ARBA" id="ARBA00022475"/>
    </source>
</evidence>
<dbReference type="InterPro" id="IPR012338">
    <property type="entry name" value="Beta-lactam/transpept-like"/>
</dbReference>
<evidence type="ECO:0000259" key="17">
    <source>
        <dbReference type="Pfam" id="PF03717"/>
    </source>
</evidence>
<dbReference type="EMBL" id="JBHLXP010000001">
    <property type="protein sequence ID" value="MFC0047715.1"/>
    <property type="molecule type" value="Genomic_DNA"/>
</dbReference>
<protein>
    <recommendedName>
        <fullName evidence="14">Peptidoglycan D,D-transpeptidase MrdA</fullName>
        <ecNumber evidence="14">3.4.16.4</ecNumber>
    </recommendedName>
    <alternativeName>
        <fullName evidence="14">Penicillin-binding protein 2</fullName>
        <shortName evidence="14">PBP-2</shortName>
    </alternativeName>
</protein>
<evidence type="ECO:0000256" key="15">
    <source>
        <dbReference type="SAM" id="MobiDB-lite"/>
    </source>
</evidence>
<organism evidence="18 19">
    <name type="scientific">Rheinheimera tilapiae</name>
    <dbReference type="NCBI Taxonomy" id="875043"/>
    <lineage>
        <taxon>Bacteria</taxon>
        <taxon>Pseudomonadati</taxon>
        <taxon>Pseudomonadota</taxon>
        <taxon>Gammaproteobacteria</taxon>
        <taxon>Chromatiales</taxon>
        <taxon>Chromatiaceae</taxon>
        <taxon>Rheinheimera</taxon>
    </lineage>
</organism>
<accession>A0ABV6BA28</accession>
<dbReference type="InterPro" id="IPR005311">
    <property type="entry name" value="PBP_dimer"/>
</dbReference>
<dbReference type="InterPro" id="IPR036138">
    <property type="entry name" value="PBP_dimer_sf"/>
</dbReference>
<feature type="binding site" evidence="14">
    <location>
        <position position="355"/>
    </location>
    <ligand>
        <name>Zn(2+)</name>
        <dbReference type="ChEBI" id="CHEBI:29105"/>
    </ligand>
</feature>
<dbReference type="GO" id="GO:0009002">
    <property type="term" value="F:serine-type D-Ala-D-Ala carboxypeptidase activity"/>
    <property type="evidence" value="ECO:0007669"/>
    <property type="project" value="UniProtKB-EC"/>
</dbReference>
<dbReference type="Pfam" id="PF03717">
    <property type="entry name" value="PBP_dimer"/>
    <property type="match status" value="1"/>
</dbReference>
<evidence type="ECO:0000256" key="5">
    <source>
        <dbReference type="ARBA" id="ARBA00022645"/>
    </source>
</evidence>
<keyword evidence="9 14" id="KW-0133">Cell shape</keyword>
<evidence type="ECO:0000256" key="6">
    <source>
        <dbReference type="ARBA" id="ARBA00022670"/>
    </source>
</evidence>
<keyword evidence="10 14" id="KW-0573">Peptidoglycan synthesis</keyword>
<name>A0ABV6BA28_9GAMM</name>
<keyword evidence="5 14" id="KW-0121">Carboxypeptidase</keyword>
<feature type="binding site" evidence="14">
    <location>
        <position position="376"/>
    </location>
    <ligand>
        <name>Zn(2+)</name>
        <dbReference type="ChEBI" id="CHEBI:29105"/>
    </ligand>
</feature>
<keyword evidence="4 14" id="KW-0997">Cell inner membrane</keyword>
<evidence type="ECO:0000256" key="9">
    <source>
        <dbReference type="ARBA" id="ARBA00022960"/>
    </source>
</evidence>
<evidence type="ECO:0000256" key="10">
    <source>
        <dbReference type="ARBA" id="ARBA00022984"/>
    </source>
</evidence>
<dbReference type="HAMAP" id="MF_02081">
    <property type="entry name" value="MrdA_transpept"/>
    <property type="match status" value="1"/>
</dbReference>
<comment type="cofactor">
    <cofactor evidence="14">
        <name>Zn(2+)</name>
        <dbReference type="ChEBI" id="CHEBI:29105"/>
    </cofactor>
    <text evidence="14">Binds one Zn(2+) ion per subunit.</text>
</comment>
<dbReference type="Proteomes" id="UP001589813">
    <property type="component" value="Unassembled WGS sequence"/>
</dbReference>
<comment type="caution">
    <text evidence="18">The sequence shown here is derived from an EMBL/GenBank/DDBJ whole genome shotgun (WGS) entry which is preliminary data.</text>
</comment>
<feature type="compositionally biased region" description="Polar residues" evidence="15">
    <location>
        <begin position="685"/>
        <end position="699"/>
    </location>
</feature>
<dbReference type="RefSeq" id="WP_377241223.1">
    <property type="nucleotide sequence ID" value="NZ_JBHLXP010000001.1"/>
</dbReference>
<evidence type="ECO:0000259" key="16">
    <source>
        <dbReference type="Pfam" id="PF00905"/>
    </source>
</evidence>
<keyword evidence="7 14" id="KW-0812">Transmembrane</keyword>
<feature type="binding site" evidence="14">
    <location>
        <position position="370"/>
    </location>
    <ligand>
        <name>Zn(2+)</name>
        <dbReference type="ChEBI" id="CHEBI:29105"/>
    </ligand>
</feature>
<comment type="subcellular location">
    <subcellularLocation>
        <location evidence="14">Cell inner membrane</location>
        <topology evidence="14">Single-pass membrane protein</topology>
    </subcellularLocation>
    <subcellularLocation>
        <location evidence="2">Cell membrane</location>
    </subcellularLocation>
    <subcellularLocation>
        <location evidence="1">Membrane</location>
        <topology evidence="1">Single-pass membrane protein</topology>
    </subcellularLocation>
</comment>
<keyword evidence="14" id="KW-0479">Metal-binding</keyword>
<keyword evidence="19" id="KW-1185">Reference proteome</keyword>
<sequence>MRKSRIAIADLAFETLLFNRRALFAFGFILLCFGILIANLYNLQVVRYEEYSTRADGNRIKLVPLSPNRGMIFDRRGTLLAENAPVHSVELVPEQVPDLAAAVEQIAAIIDITPEQKADFFKEVKAQRRFKSIALKELLSEQEVARLAVHLHKLKGVTLEARLTRHYPYGDLLTHALGYIGKINDKEFKKIEEDGLSPNYAATRDMGKIGIERFYETQLHGTVGFQEVEVNNRGRVIRTLREQPAVSGDDLHLTLDLGLQLKAQEALGENRGAIVALDPRTGGILAFYSNPSYNPNLFVHGISGKDYRMLLNSPDRPLVNRMTQGVYPPASTVKPLMAVAGLEAGIVTEHTRVPDPGFYRLPKVSRPWRDHVKYGHGYVDVYTGIIKSCDTYFYDLAYKMGVDRISDFMQKAGYGHLSGIDIGEETAGLMPSREWKKVRRKQNWGPGDTINIGIGQGYWQSTPLQIALTTATLINDGARITPRLGESFRNSTSQTSLLMPLEQVIEVVNPQNWNIAREAMYRTVHQEGGTARGAFIGAPYTVGGKTGTAQVINIAAGVKYKATNISERHRDNALFVGYAPHDKPEIVISVIVENVASGGGGTNAAPVARQLMDYYFSEQYNTPQLPDRATVQKIQTERALAMVAREQRYAEQAARDKAEKAQAALKAAATVVSPTTPATPPASVESNTDNVPARSQPQNAAPVIVTPEPENLPAPQLDEETQQNGQQNQQQNGGNNAAAATGGVL</sequence>
<evidence type="ECO:0000313" key="18">
    <source>
        <dbReference type="EMBL" id="MFC0047715.1"/>
    </source>
</evidence>
<dbReference type="Gene3D" id="3.30.1390.30">
    <property type="entry name" value="Penicillin-binding protein 2a, domain 3"/>
    <property type="match status" value="1"/>
</dbReference>
<keyword evidence="3 14" id="KW-1003">Cell membrane</keyword>
<comment type="similarity">
    <text evidence="14">Belongs to the transpeptidase family. MrdA subfamily.</text>
</comment>
<feature type="active site" description="Acyl-ester intermediate" evidence="14">
    <location>
        <position position="331"/>
    </location>
</feature>
<keyword evidence="13 14" id="KW-0961">Cell wall biogenesis/degradation</keyword>
<feature type="transmembrane region" description="Helical" evidence="14">
    <location>
        <begin position="21"/>
        <end position="41"/>
    </location>
</feature>
<comment type="function">
    <text evidence="14">Catalyzes cross-linking of the peptidoglycan cell wall.</text>
</comment>
<dbReference type="SUPFAM" id="SSF56519">
    <property type="entry name" value="Penicillin binding protein dimerisation domain"/>
    <property type="match status" value="1"/>
</dbReference>
<dbReference type="NCBIfam" id="TIGR03423">
    <property type="entry name" value="pbp2_mrdA"/>
    <property type="match status" value="1"/>
</dbReference>
<evidence type="ECO:0000256" key="14">
    <source>
        <dbReference type="HAMAP-Rule" id="MF_02081"/>
    </source>
</evidence>
<feature type="compositionally biased region" description="Low complexity" evidence="15">
    <location>
        <begin position="671"/>
        <end position="684"/>
    </location>
</feature>
<dbReference type="PANTHER" id="PTHR30627:SF2">
    <property type="entry name" value="PEPTIDOGLYCAN D,D-TRANSPEPTIDASE MRDA"/>
    <property type="match status" value="1"/>
</dbReference>
<dbReference type="InterPro" id="IPR017790">
    <property type="entry name" value="Penicillin-binding_protein_2"/>
</dbReference>
<feature type="domain" description="Penicillin-binding protein dimerisation" evidence="17">
    <location>
        <begin position="65"/>
        <end position="240"/>
    </location>
</feature>
<feature type="region of interest" description="Disordered" evidence="15">
    <location>
        <begin position="671"/>
        <end position="745"/>
    </location>
</feature>
<feature type="binding site" evidence="14">
    <location>
        <position position="389"/>
    </location>
    <ligand>
        <name>Zn(2+)</name>
        <dbReference type="ChEBI" id="CHEBI:29105"/>
    </ligand>
</feature>
<gene>
    <name evidence="14 18" type="primary">mrdA</name>
    <name evidence="18" type="ORF">ACFFJP_05400</name>
</gene>
<keyword evidence="8 14" id="KW-0378">Hydrolase</keyword>
<keyword evidence="6 14" id="KW-0645">Protease</keyword>
<dbReference type="SUPFAM" id="SSF56601">
    <property type="entry name" value="beta-lactamase/transpeptidase-like"/>
    <property type="match status" value="1"/>
</dbReference>
<dbReference type="InterPro" id="IPR001460">
    <property type="entry name" value="PCN-bd_Tpept"/>
</dbReference>
<proteinExistence type="inferred from homology"/>
<feature type="domain" description="Penicillin-binding protein transpeptidase" evidence="16">
    <location>
        <begin position="272"/>
        <end position="613"/>
    </location>
</feature>
<evidence type="ECO:0000313" key="19">
    <source>
        <dbReference type="Proteomes" id="UP001589813"/>
    </source>
</evidence>
<dbReference type="Pfam" id="PF00905">
    <property type="entry name" value="Transpeptidase"/>
    <property type="match status" value="1"/>
</dbReference>
<dbReference type="Gene3D" id="3.40.710.10">
    <property type="entry name" value="DD-peptidase/beta-lactamase superfamily"/>
    <property type="match status" value="1"/>
</dbReference>
<feature type="compositionally biased region" description="Low complexity" evidence="15">
    <location>
        <begin position="722"/>
        <end position="745"/>
    </location>
</feature>
<comment type="pathway">
    <text evidence="14">Cell wall biogenesis; peptidoglycan biosynthesis.</text>
</comment>
<evidence type="ECO:0000256" key="1">
    <source>
        <dbReference type="ARBA" id="ARBA00004167"/>
    </source>
</evidence>
<evidence type="ECO:0000256" key="4">
    <source>
        <dbReference type="ARBA" id="ARBA00022519"/>
    </source>
</evidence>
<evidence type="ECO:0000256" key="13">
    <source>
        <dbReference type="ARBA" id="ARBA00023316"/>
    </source>
</evidence>
<reference evidence="18 19" key="1">
    <citation type="submission" date="2024-09" db="EMBL/GenBank/DDBJ databases">
        <authorList>
            <person name="Sun Q."/>
            <person name="Mori K."/>
        </authorList>
    </citation>
    <scope>NUCLEOTIDE SEQUENCE [LARGE SCALE GENOMIC DNA]</scope>
    <source>
        <strain evidence="18 19">KCTC 23315</strain>
    </source>
</reference>
<evidence type="ECO:0000256" key="2">
    <source>
        <dbReference type="ARBA" id="ARBA00004236"/>
    </source>
</evidence>
<keyword evidence="14" id="KW-0862">Zinc</keyword>
<dbReference type="EC" id="3.4.16.4" evidence="14"/>
<keyword evidence="11 14" id="KW-1133">Transmembrane helix</keyword>
<keyword evidence="12 14" id="KW-0472">Membrane</keyword>
<evidence type="ECO:0000256" key="12">
    <source>
        <dbReference type="ARBA" id="ARBA00023136"/>
    </source>
</evidence>
<dbReference type="PANTHER" id="PTHR30627">
    <property type="entry name" value="PEPTIDOGLYCAN D,D-TRANSPEPTIDASE"/>
    <property type="match status" value="1"/>
</dbReference>
<evidence type="ECO:0000256" key="8">
    <source>
        <dbReference type="ARBA" id="ARBA00022801"/>
    </source>
</evidence>
<dbReference type="Gene3D" id="3.90.1310.10">
    <property type="entry name" value="Penicillin-binding protein 2a (Domain 2)"/>
    <property type="match status" value="1"/>
</dbReference>
<dbReference type="InterPro" id="IPR050515">
    <property type="entry name" value="Beta-lactam/transpept"/>
</dbReference>
<comment type="catalytic activity">
    <reaction evidence="14">
        <text>Preferential cleavage: (Ac)2-L-Lys-D-Ala-|-D-Ala. Also transpeptidation of peptidyl-alanyl moieties that are N-acyl substituents of D-alanine.</text>
        <dbReference type="EC" id="3.4.16.4"/>
    </reaction>
</comment>